<dbReference type="GO" id="GO:0006631">
    <property type="term" value="P:fatty acid metabolic process"/>
    <property type="evidence" value="ECO:0007669"/>
    <property type="project" value="UniProtKB-KW"/>
</dbReference>
<dbReference type="FunFam" id="1.10.12.10:FF:000004">
    <property type="entry name" value="Delta3,5-delta2,4-dienoyl-CoA isomerase"/>
    <property type="match status" value="1"/>
</dbReference>
<comment type="similarity">
    <text evidence="3">Belongs to the enoyl-CoA hydratase/isomerase family.</text>
</comment>
<dbReference type="InterPro" id="IPR014748">
    <property type="entry name" value="Enoyl-CoA_hydra_C"/>
</dbReference>
<keyword evidence="5" id="KW-0007">Acetylation</keyword>
<evidence type="ECO:0000256" key="6">
    <source>
        <dbReference type="ARBA" id="ARBA00023098"/>
    </source>
</evidence>
<dbReference type="AlphaFoldDB" id="A0A8T2SI06"/>
<keyword evidence="7" id="KW-0576">Peroxisome</keyword>
<gene>
    <name evidence="9" type="ORF">KP509_20G036900</name>
</gene>
<sequence length="281" mass="30105">MKQQAWKSLRVEGPDLEGVARLLLDRPARSNALDAALFTDLPLAIAHLDASSAVRVIILAGEGKNFCSGIDLSMLAQLNESETTSSQDIRDGARTSLLNVHRVKRLQAAFTALEECRKPVIAAIHGACIGGGVDLIAACDLRYCSSDSYFSVKEVDLAIVADLGSLQRLPLLIGHGNAMDLALTGRRVSASEAKSIGLVNGVFESKHVMEEQVTALARNIAAKSPLAVVGTKKVLLKSRDTTVSDGLEYVATWNSGMLLSSDLKEAIKAQLQKRKPIFSKL</sequence>
<dbReference type="Pfam" id="PF00378">
    <property type="entry name" value="ECH_1"/>
    <property type="match status" value="1"/>
</dbReference>
<evidence type="ECO:0000256" key="3">
    <source>
        <dbReference type="ARBA" id="ARBA00005254"/>
    </source>
</evidence>
<dbReference type="CDD" id="cd06558">
    <property type="entry name" value="crotonase-like"/>
    <property type="match status" value="1"/>
</dbReference>
<dbReference type="GO" id="GO:0051750">
    <property type="term" value="F:delta(3,5)-delta(2,4)-dienoyl-CoA isomerase activity"/>
    <property type="evidence" value="ECO:0007669"/>
    <property type="project" value="TreeGrafter"/>
</dbReference>
<evidence type="ECO:0000256" key="2">
    <source>
        <dbReference type="ARBA" id="ARBA00005005"/>
    </source>
</evidence>
<evidence type="ECO:0000256" key="7">
    <source>
        <dbReference type="ARBA" id="ARBA00023140"/>
    </source>
</evidence>
<comment type="caution">
    <text evidence="9">The sequence shown here is derived from an EMBL/GenBank/DDBJ whole genome shotgun (WGS) entry which is preliminary data.</text>
</comment>
<evidence type="ECO:0000256" key="8">
    <source>
        <dbReference type="ARBA" id="ARBA00023235"/>
    </source>
</evidence>
<dbReference type="Proteomes" id="UP000825935">
    <property type="component" value="Chromosome 20"/>
</dbReference>
<evidence type="ECO:0000313" key="10">
    <source>
        <dbReference type="Proteomes" id="UP000825935"/>
    </source>
</evidence>
<dbReference type="Gene3D" id="1.10.12.10">
    <property type="entry name" value="Lyase 2-enoyl-coa Hydratase, Chain A, domain 2"/>
    <property type="match status" value="1"/>
</dbReference>
<reference evidence="9" key="1">
    <citation type="submission" date="2021-08" db="EMBL/GenBank/DDBJ databases">
        <title>WGS assembly of Ceratopteris richardii.</title>
        <authorList>
            <person name="Marchant D.B."/>
            <person name="Chen G."/>
            <person name="Jenkins J."/>
            <person name="Shu S."/>
            <person name="Leebens-Mack J."/>
            <person name="Grimwood J."/>
            <person name="Schmutz J."/>
            <person name="Soltis P."/>
            <person name="Soltis D."/>
            <person name="Chen Z.-H."/>
        </authorList>
    </citation>
    <scope>NUCLEOTIDE SEQUENCE</scope>
    <source>
        <strain evidence="9">Whitten #5841</strain>
        <tissue evidence="9">Leaf</tissue>
    </source>
</reference>
<comment type="subcellular location">
    <subcellularLocation>
        <location evidence="1">Peroxisome</location>
    </subcellularLocation>
</comment>
<comment type="pathway">
    <text evidence="2">Lipid metabolism; fatty acid beta-oxidation.</text>
</comment>
<keyword evidence="6" id="KW-0443">Lipid metabolism</keyword>
<dbReference type="OrthoDB" id="14970at2759"/>
<dbReference type="FunFam" id="3.90.226.10:FF:000024">
    <property type="entry name" value="Delta3,5-delta2,4-dienoyl-CoA isomerase"/>
    <property type="match status" value="1"/>
</dbReference>
<dbReference type="GO" id="GO:0005777">
    <property type="term" value="C:peroxisome"/>
    <property type="evidence" value="ECO:0007669"/>
    <property type="project" value="UniProtKB-SubCell"/>
</dbReference>
<dbReference type="SUPFAM" id="SSF52096">
    <property type="entry name" value="ClpP/crotonase"/>
    <property type="match status" value="1"/>
</dbReference>
<dbReference type="EMBL" id="CM035425">
    <property type="protein sequence ID" value="KAH7331503.1"/>
    <property type="molecule type" value="Genomic_DNA"/>
</dbReference>
<dbReference type="PANTHER" id="PTHR43149:SF1">
    <property type="entry name" value="DELTA(3,5)-DELTA(2,4)-DIENOYL-COA ISOMERASE, MITOCHONDRIAL"/>
    <property type="match status" value="1"/>
</dbReference>
<evidence type="ECO:0000256" key="1">
    <source>
        <dbReference type="ARBA" id="ARBA00004275"/>
    </source>
</evidence>
<keyword evidence="10" id="KW-1185">Reference proteome</keyword>
<dbReference type="InterPro" id="IPR045002">
    <property type="entry name" value="Ech1-like"/>
</dbReference>
<proteinExistence type="inferred from homology"/>
<organism evidence="9 10">
    <name type="scientific">Ceratopteris richardii</name>
    <name type="common">Triangle waterfern</name>
    <dbReference type="NCBI Taxonomy" id="49495"/>
    <lineage>
        <taxon>Eukaryota</taxon>
        <taxon>Viridiplantae</taxon>
        <taxon>Streptophyta</taxon>
        <taxon>Embryophyta</taxon>
        <taxon>Tracheophyta</taxon>
        <taxon>Polypodiopsida</taxon>
        <taxon>Polypodiidae</taxon>
        <taxon>Polypodiales</taxon>
        <taxon>Pteridineae</taxon>
        <taxon>Pteridaceae</taxon>
        <taxon>Parkerioideae</taxon>
        <taxon>Ceratopteris</taxon>
    </lineage>
</organism>
<dbReference type="NCBIfam" id="NF004794">
    <property type="entry name" value="PRK06142.1"/>
    <property type="match status" value="1"/>
</dbReference>
<name>A0A8T2SI06_CERRI</name>
<dbReference type="InterPro" id="IPR029045">
    <property type="entry name" value="ClpP/crotonase-like_dom_sf"/>
</dbReference>
<dbReference type="InterPro" id="IPR001753">
    <property type="entry name" value="Enoyl-CoA_hydra/iso"/>
</dbReference>
<dbReference type="PANTHER" id="PTHR43149">
    <property type="entry name" value="ENOYL-COA HYDRATASE"/>
    <property type="match status" value="1"/>
</dbReference>
<evidence type="ECO:0000313" key="9">
    <source>
        <dbReference type="EMBL" id="KAH7331503.1"/>
    </source>
</evidence>
<keyword evidence="8" id="KW-0413">Isomerase</keyword>
<dbReference type="Gene3D" id="3.90.226.10">
    <property type="entry name" value="2-enoyl-CoA Hydratase, Chain A, domain 1"/>
    <property type="match status" value="1"/>
</dbReference>
<evidence type="ECO:0000256" key="4">
    <source>
        <dbReference type="ARBA" id="ARBA00022832"/>
    </source>
</evidence>
<accession>A0A8T2SI06</accession>
<evidence type="ECO:0000256" key="5">
    <source>
        <dbReference type="ARBA" id="ARBA00022990"/>
    </source>
</evidence>
<keyword evidence="4" id="KW-0276">Fatty acid metabolism</keyword>
<dbReference type="OMA" id="QYVAHVE"/>
<protein>
    <submittedName>
        <fullName evidence="9">Uncharacterized protein</fullName>
    </submittedName>
</protein>